<dbReference type="OrthoDB" id="10635374at2759"/>
<name>A0A2Z6NXE2_TRISU</name>
<dbReference type="Proteomes" id="UP000242715">
    <property type="component" value="Unassembled WGS sequence"/>
</dbReference>
<feature type="region of interest" description="Disordered" evidence="1">
    <location>
        <begin position="159"/>
        <end position="190"/>
    </location>
</feature>
<dbReference type="EMBL" id="DF974262">
    <property type="protein sequence ID" value="GAU46903.1"/>
    <property type="molecule type" value="Genomic_DNA"/>
</dbReference>
<sequence>MARLDVARIKILTSTWEFIDMALKVEVEGACFDLWVIEERGRVESLVGIDGVMGEEGSVVAPFVASGEVGVVDEAVAVNSGEDDTSGNEEDGDVRVALQHGGRHETRGVPLFRNQKRFNPLVAPKCVQLAEAVKESGVKSRRRKTKGVEVMKGVVTNLEDGGNTQSINKEGEFKSPRTQQRKMAKSGKGAQVSMPASGLLLILGEFSSSMMKSVAGEKVVDKEEWLEAAKLLSIQKDRGRRGSFSPSGGVEKR</sequence>
<dbReference type="AlphaFoldDB" id="A0A2Z6NXE2"/>
<protein>
    <submittedName>
        <fullName evidence="2">Uncharacterized protein</fullName>
    </submittedName>
</protein>
<organism evidence="2 3">
    <name type="scientific">Trifolium subterraneum</name>
    <name type="common">Subterranean clover</name>
    <dbReference type="NCBI Taxonomy" id="3900"/>
    <lineage>
        <taxon>Eukaryota</taxon>
        <taxon>Viridiplantae</taxon>
        <taxon>Streptophyta</taxon>
        <taxon>Embryophyta</taxon>
        <taxon>Tracheophyta</taxon>
        <taxon>Spermatophyta</taxon>
        <taxon>Magnoliopsida</taxon>
        <taxon>eudicotyledons</taxon>
        <taxon>Gunneridae</taxon>
        <taxon>Pentapetalae</taxon>
        <taxon>rosids</taxon>
        <taxon>fabids</taxon>
        <taxon>Fabales</taxon>
        <taxon>Fabaceae</taxon>
        <taxon>Papilionoideae</taxon>
        <taxon>50 kb inversion clade</taxon>
        <taxon>NPAAA clade</taxon>
        <taxon>Hologalegina</taxon>
        <taxon>IRL clade</taxon>
        <taxon>Trifolieae</taxon>
        <taxon>Trifolium</taxon>
    </lineage>
</organism>
<evidence type="ECO:0000313" key="2">
    <source>
        <dbReference type="EMBL" id="GAU46903.1"/>
    </source>
</evidence>
<accession>A0A2Z6NXE2</accession>
<evidence type="ECO:0000256" key="1">
    <source>
        <dbReference type="SAM" id="MobiDB-lite"/>
    </source>
</evidence>
<reference evidence="3" key="1">
    <citation type="journal article" date="2017" name="Front. Plant Sci.">
        <title>Climate Clever Clovers: New Paradigm to Reduce the Environmental Footprint of Ruminants by Breeding Low Methanogenic Forages Utilizing Haplotype Variation.</title>
        <authorList>
            <person name="Kaur P."/>
            <person name="Appels R."/>
            <person name="Bayer P.E."/>
            <person name="Keeble-Gagnere G."/>
            <person name="Wang J."/>
            <person name="Hirakawa H."/>
            <person name="Shirasawa K."/>
            <person name="Vercoe P."/>
            <person name="Stefanova K."/>
            <person name="Durmic Z."/>
            <person name="Nichols P."/>
            <person name="Revell C."/>
            <person name="Isobe S.N."/>
            <person name="Edwards D."/>
            <person name="Erskine W."/>
        </authorList>
    </citation>
    <scope>NUCLEOTIDE SEQUENCE [LARGE SCALE GENOMIC DNA]</scope>
    <source>
        <strain evidence="3">cv. Daliak</strain>
    </source>
</reference>
<gene>
    <name evidence="2" type="ORF">TSUD_296820</name>
</gene>
<proteinExistence type="predicted"/>
<evidence type="ECO:0000313" key="3">
    <source>
        <dbReference type="Proteomes" id="UP000242715"/>
    </source>
</evidence>
<keyword evidence="3" id="KW-1185">Reference proteome</keyword>